<evidence type="ECO:0000313" key="2">
    <source>
        <dbReference type="Proteomes" id="UP001154282"/>
    </source>
</evidence>
<gene>
    <name evidence="1" type="ORF">LITE_LOCUS4204</name>
</gene>
<proteinExistence type="predicted"/>
<reference evidence="1" key="1">
    <citation type="submission" date="2022-08" db="EMBL/GenBank/DDBJ databases">
        <authorList>
            <person name="Gutierrez-Valencia J."/>
        </authorList>
    </citation>
    <scope>NUCLEOTIDE SEQUENCE</scope>
</reference>
<protein>
    <recommendedName>
        <fullName evidence="3">HMA domain-containing protein</fullName>
    </recommendedName>
</protein>
<dbReference type="Proteomes" id="UP001154282">
    <property type="component" value="Unassembled WGS sequence"/>
</dbReference>
<name>A0AAV0HFP5_9ROSI</name>
<keyword evidence="2" id="KW-1185">Reference proteome</keyword>
<comment type="caution">
    <text evidence="1">The sequence shown here is derived from an EMBL/GenBank/DDBJ whole genome shotgun (WGS) entry which is preliminary data.</text>
</comment>
<dbReference type="EMBL" id="CAMGYJ010000002">
    <property type="protein sequence ID" value="CAI0383921.1"/>
    <property type="molecule type" value="Genomic_DNA"/>
</dbReference>
<dbReference type="AlphaFoldDB" id="A0AAV0HFP5"/>
<accession>A0AAV0HFP5</accession>
<evidence type="ECO:0008006" key="3">
    <source>
        <dbReference type="Google" id="ProtNLM"/>
    </source>
</evidence>
<sequence length="91" mass="10105">MVFSMTSWAKKEISKLVGTPRLLITQPPQPQPQGEIVEVVVAADLRCSKCRDRVADAISTMDFVAMESVEVDVGRKEVTLLAHHSVLSRRN</sequence>
<evidence type="ECO:0000313" key="1">
    <source>
        <dbReference type="EMBL" id="CAI0383921.1"/>
    </source>
</evidence>
<organism evidence="1 2">
    <name type="scientific">Linum tenue</name>
    <dbReference type="NCBI Taxonomy" id="586396"/>
    <lineage>
        <taxon>Eukaryota</taxon>
        <taxon>Viridiplantae</taxon>
        <taxon>Streptophyta</taxon>
        <taxon>Embryophyta</taxon>
        <taxon>Tracheophyta</taxon>
        <taxon>Spermatophyta</taxon>
        <taxon>Magnoliopsida</taxon>
        <taxon>eudicotyledons</taxon>
        <taxon>Gunneridae</taxon>
        <taxon>Pentapetalae</taxon>
        <taxon>rosids</taxon>
        <taxon>fabids</taxon>
        <taxon>Malpighiales</taxon>
        <taxon>Linaceae</taxon>
        <taxon>Linum</taxon>
    </lineage>
</organism>